<gene>
    <name evidence="2" type="ORF">IW261DRAFT_1425058</name>
</gene>
<organism evidence="2 3">
    <name type="scientific">Armillaria novae-zelandiae</name>
    <dbReference type="NCBI Taxonomy" id="153914"/>
    <lineage>
        <taxon>Eukaryota</taxon>
        <taxon>Fungi</taxon>
        <taxon>Dikarya</taxon>
        <taxon>Basidiomycota</taxon>
        <taxon>Agaricomycotina</taxon>
        <taxon>Agaricomycetes</taxon>
        <taxon>Agaricomycetidae</taxon>
        <taxon>Agaricales</taxon>
        <taxon>Marasmiineae</taxon>
        <taxon>Physalacriaceae</taxon>
        <taxon>Armillaria</taxon>
    </lineage>
</organism>
<evidence type="ECO:0000313" key="2">
    <source>
        <dbReference type="EMBL" id="KAK0471624.1"/>
    </source>
</evidence>
<dbReference type="Proteomes" id="UP001175227">
    <property type="component" value="Unassembled WGS sequence"/>
</dbReference>
<feature type="compositionally biased region" description="Polar residues" evidence="1">
    <location>
        <begin position="1"/>
        <end position="19"/>
    </location>
</feature>
<keyword evidence="3" id="KW-1185">Reference proteome</keyword>
<dbReference type="AlphaFoldDB" id="A0AA39NTK8"/>
<evidence type="ECO:0000313" key="3">
    <source>
        <dbReference type="Proteomes" id="UP001175227"/>
    </source>
</evidence>
<reference evidence="2" key="1">
    <citation type="submission" date="2023-06" db="EMBL/GenBank/DDBJ databases">
        <authorList>
            <consortium name="Lawrence Berkeley National Laboratory"/>
            <person name="Ahrendt S."/>
            <person name="Sahu N."/>
            <person name="Indic B."/>
            <person name="Wong-Bajracharya J."/>
            <person name="Merenyi Z."/>
            <person name="Ke H.-M."/>
            <person name="Monk M."/>
            <person name="Kocsube S."/>
            <person name="Drula E."/>
            <person name="Lipzen A."/>
            <person name="Balint B."/>
            <person name="Henrissat B."/>
            <person name="Andreopoulos B."/>
            <person name="Martin F.M."/>
            <person name="Harder C.B."/>
            <person name="Rigling D."/>
            <person name="Ford K.L."/>
            <person name="Foster G.D."/>
            <person name="Pangilinan J."/>
            <person name="Papanicolaou A."/>
            <person name="Barry K."/>
            <person name="LaButti K."/>
            <person name="Viragh M."/>
            <person name="Koriabine M."/>
            <person name="Yan M."/>
            <person name="Riley R."/>
            <person name="Champramary S."/>
            <person name="Plett K.L."/>
            <person name="Tsai I.J."/>
            <person name="Slot J."/>
            <person name="Sipos G."/>
            <person name="Plett J."/>
            <person name="Nagy L.G."/>
            <person name="Grigoriev I.V."/>
        </authorList>
    </citation>
    <scope>NUCLEOTIDE SEQUENCE</scope>
    <source>
        <strain evidence="2">ICMP 16352</strain>
    </source>
</reference>
<name>A0AA39NTK8_9AGAR</name>
<feature type="region of interest" description="Disordered" evidence="1">
    <location>
        <begin position="1"/>
        <end position="22"/>
    </location>
</feature>
<comment type="caution">
    <text evidence="2">The sequence shown here is derived from an EMBL/GenBank/DDBJ whole genome shotgun (WGS) entry which is preliminary data.</text>
</comment>
<sequence length="380" mass="41406">MSSTTSPHKTSSQTPNSPFANVKLPHRLLNSDANYDAVRLKAQNIQLLYFRTHQAVVSFNPDNKSLVLYEYPAYSDANGVLRPVLAEDLAELRASNANVVLPSCWCPAAFTGNYCETIIFTMSPLANAEYENPGKIALRCAASQPKLRLFGCGFWVPIQELTSQGTLGNRLRIPAPAGTTAATSPAASIASSSSLLHALDESFLGRSKRKLVVQPNGFIDAQQGLPKRVGCLRLTLTPTSPPPHPSVLASKKAVAQDTMFKAAFLQKGSLRGTSTMEEFFQGTATFPAPSLLALEEAYTSGSGISLQEFQYLTDYCLECGKLFRRLAHDKHICFEVSQTQTRRKRIPKAEKGKGKARMENSDIFTSTPLDSVIVIPSDSE</sequence>
<accession>A0AA39NTK8</accession>
<protein>
    <submittedName>
        <fullName evidence="2">Uncharacterized protein</fullName>
    </submittedName>
</protein>
<proteinExistence type="predicted"/>
<dbReference type="EMBL" id="JAUEPR010000049">
    <property type="protein sequence ID" value="KAK0471624.1"/>
    <property type="molecule type" value="Genomic_DNA"/>
</dbReference>
<evidence type="ECO:0000256" key="1">
    <source>
        <dbReference type="SAM" id="MobiDB-lite"/>
    </source>
</evidence>